<reference evidence="2 3" key="1">
    <citation type="submission" date="2016-07" db="EMBL/GenBank/DDBJ databases">
        <title>Genome analysis of Flavihumibacter stibioxidans YS-17.</title>
        <authorList>
            <person name="Shi K."/>
            <person name="Han Y."/>
            <person name="Wang G."/>
        </authorList>
    </citation>
    <scope>NUCLEOTIDE SEQUENCE [LARGE SCALE GENOMIC DNA]</scope>
    <source>
        <strain evidence="2 3">YS-17</strain>
    </source>
</reference>
<organism evidence="2 3">
    <name type="scientific">Flavihumibacter stibioxidans</name>
    <dbReference type="NCBI Taxonomy" id="1834163"/>
    <lineage>
        <taxon>Bacteria</taxon>
        <taxon>Pseudomonadati</taxon>
        <taxon>Bacteroidota</taxon>
        <taxon>Chitinophagia</taxon>
        <taxon>Chitinophagales</taxon>
        <taxon>Chitinophagaceae</taxon>
        <taxon>Flavihumibacter</taxon>
    </lineage>
</organism>
<feature type="transmembrane region" description="Helical" evidence="1">
    <location>
        <begin position="330"/>
        <end position="354"/>
    </location>
</feature>
<keyword evidence="1" id="KW-0812">Transmembrane</keyword>
<dbReference type="InterPro" id="IPR009078">
    <property type="entry name" value="Ferritin-like_SF"/>
</dbReference>
<evidence type="ECO:0000256" key="1">
    <source>
        <dbReference type="SAM" id="Phobius"/>
    </source>
</evidence>
<keyword evidence="3" id="KW-1185">Reference proteome</keyword>
<dbReference type="SUPFAM" id="SSF47240">
    <property type="entry name" value="Ferritin-like"/>
    <property type="match status" value="1"/>
</dbReference>
<comment type="caution">
    <text evidence="2">The sequence shown here is derived from an EMBL/GenBank/DDBJ whole genome shotgun (WGS) entry which is preliminary data.</text>
</comment>
<gene>
    <name evidence="2" type="ORF">BC349_13360</name>
</gene>
<keyword evidence="1" id="KW-1133">Transmembrane helix</keyword>
<accession>A0ABR7MAK3</accession>
<dbReference type="EMBL" id="MBUA01000023">
    <property type="protein sequence ID" value="MBC6492045.1"/>
    <property type="molecule type" value="Genomic_DNA"/>
</dbReference>
<keyword evidence="1" id="KW-0472">Membrane</keyword>
<evidence type="ECO:0000313" key="2">
    <source>
        <dbReference type="EMBL" id="MBC6492045.1"/>
    </source>
</evidence>
<evidence type="ECO:0008006" key="4">
    <source>
        <dbReference type="Google" id="ProtNLM"/>
    </source>
</evidence>
<sequence length="472" mass="54811">MDKGRPDYYITPTHDFTQYTRDAEEKYWRKETRFDWQQNIKDNLRTHLDNLGQDEFSRIFFLVLPMVGAAVEHKLSRIRMHKLPREEDALKDMADCIPYDREAIQQALLIHEPLVSFQQSITRLKDQSEMLHTSVLEMSEHKRLGFIRLGTNVKPIETEAESNQQALELSALTAQLDTVLEQLSRLEKNSKPETERLKNAVCERLNAIEPQITEDLEYTSRLVNKTLQSWQLPGDPAELEQLKDLVLKRQLRGLKDIANHALVVEQSAIAPLTMGIIHYRRYREIQEAMTTFINDEAKHSATFRRFLVEKLEAKEYISSILIKGTSRYMWLARFMPGAGLFLAVIVEAIGAAYLEFFGNEKYMPDKLFCSIANTISTQDETRHMDLCVAMYNELFRRGIRWEQFRNRIALKVMMKAVYGDKTEDHHLIQAFRAFGVESDALYGHVVGRLSQQLARIGLYIEPEELLAIIGRK</sequence>
<name>A0ABR7MAK3_9BACT</name>
<proteinExistence type="predicted"/>
<protein>
    <recommendedName>
        <fullName evidence="4">Ferritin-like domain-containing protein</fullName>
    </recommendedName>
</protein>
<dbReference type="Proteomes" id="UP000765802">
    <property type="component" value="Unassembled WGS sequence"/>
</dbReference>
<evidence type="ECO:0000313" key="3">
    <source>
        <dbReference type="Proteomes" id="UP000765802"/>
    </source>
</evidence>